<evidence type="ECO:0000256" key="1">
    <source>
        <dbReference type="SAM" id="MobiDB-lite"/>
    </source>
</evidence>
<feature type="region of interest" description="Disordered" evidence="1">
    <location>
        <begin position="1"/>
        <end position="25"/>
    </location>
</feature>
<sequence>MNSPVSLSTITGQHGQARAPIPSPDSEAEAVAGRIDSHPGMFALKRFGEHLRKRPLDAASLQVFFASTAEFFREVPGGILALALRLTDDWMPHERFGAVEKGAQILYSAVDEFGLHQLRRGVQASHHAFFLETAAAFGVARSALEDPAAITQAAREMAALTALFYRRRPIGESLGFHLASELTSDVEFTLCLEGLRAHAEDYGLSGPDDPKLGFYLIHTQVEPMHGSSSRTAVRDYLARRPDCVDDIVAGADAFMDGYGRFFATLTERLSVPTLQRVA</sequence>
<gene>
    <name evidence="2" type="ORF">Q8A70_08635</name>
</gene>
<comment type="caution">
    <text evidence="2">The sequence shown here is derived from an EMBL/GenBank/DDBJ whole genome shotgun (WGS) entry which is preliminary data.</text>
</comment>
<name>A0ABU0YJ53_9PROT</name>
<dbReference type="RefSeq" id="WP_379955165.1">
    <property type="nucleotide sequence ID" value="NZ_JAUYVI010000003.1"/>
</dbReference>
<feature type="compositionally biased region" description="Polar residues" evidence="1">
    <location>
        <begin position="1"/>
        <end position="14"/>
    </location>
</feature>
<dbReference type="Proteomes" id="UP001230156">
    <property type="component" value="Unassembled WGS sequence"/>
</dbReference>
<dbReference type="Pfam" id="PF14518">
    <property type="entry name" value="Haem_oxygenas_2"/>
    <property type="match status" value="1"/>
</dbReference>
<keyword evidence="3" id="KW-1185">Reference proteome</keyword>
<evidence type="ECO:0000313" key="3">
    <source>
        <dbReference type="Proteomes" id="UP001230156"/>
    </source>
</evidence>
<organism evidence="2 3">
    <name type="scientific">Dongia sedimenti</name>
    <dbReference type="NCBI Taxonomy" id="3064282"/>
    <lineage>
        <taxon>Bacteria</taxon>
        <taxon>Pseudomonadati</taxon>
        <taxon>Pseudomonadota</taxon>
        <taxon>Alphaproteobacteria</taxon>
        <taxon>Rhodospirillales</taxon>
        <taxon>Dongiaceae</taxon>
        <taxon>Dongia</taxon>
    </lineage>
</organism>
<accession>A0ABU0YJ53</accession>
<dbReference type="Gene3D" id="1.20.910.10">
    <property type="entry name" value="Heme oxygenase-like"/>
    <property type="match status" value="1"/>
</dbReference>
<dbReference type="SUPFAM" id="SSF48613">
    <property type="entry name" value="Heme oxygenase-like"/>
    <property type="match status" value="1"/>
</dbReference>
<proteinExistence type="predicted"/>
<dbReference type="EMBL" id="JAUYVI010000003">
    <property type="protein sequence ID" value="MDQ7247731.1"/>
    <property type="molecule type" value="Genomic_DNA"/>
</dbReference>
<reference evidence="3" key="1">
    <citation type="submission" date="2023-08" db="EMBL/GenBank/DDBJ databases">
        <title>Rhodospirillaceae gen. nov., a novel taxon isolated from the Yangtze River Yuezi River estuary sludge.</title>
        <authorList>
            <person name="Ruan L."/>
        </authorList>
    </citation>
    <scope>NUCLEOTIDE SEQUENCE [LARGE SCALE GENOMIC DNA]</scope>
    <source>
        <strain evidence="3">R-7</strain>
    </source>
</reference>
<evidence type="ECO:0000313" key="2">
    <source>
        <dbReference type="EMBL" id="MDQ7247731.1"/>
    </source>
</evidence>
<dbReference type="InterPro" id="IPR016084">
    <property type="entry name" value="Haem_Oase-like_multi-hlx"/>
</dbReference>
<protein>
    <submittedName>
        <fullName evidence="2">Iron-containing redox enzyme family protein</fullName>
    </submittedName>
</protein>